<comment type="catalytic activity">
    <reaction evidence="13 16">
        <text>(4R,5S)-dethiobiotin + (sulfur carrier)-SH + 2 reduced [2Fe-2S]-[ferredoxin] + 2 S-adenosyl-L-methionine = (sulfur carrier)-H + biotin + 2 5'-deoxyadenosine + 2 L-methionine + 2 oxidized [2Fe-2S]-[ferredoxin]</text>
        <dbReference type="Rhea" id="RHEA:22060"/>
        <dbReference type="Rhea" id="RHEA-COMP:10000"/>
        <dbReference type="Rhea" id="RHEA-COMP:10001"/>
        <dbReference type="Rhea" id="RHEA-COMP:14737"/>
        <dbReference type="Rhea" id="RHEA-COMP:14739"/>
        <dbReference type="ChEBI" id="CHEBI:17319"/>
        <dbReference type="ChEBI" id="CHEBI:29917"/>
        <dbReference type="ChEBI" id="CHEBI:33737"/>
        <dbReference type="ChEBI" id="CHEBI:33738"/>
        <dbReference type="ChEBI" id="CHEBI:57586"/>
        <dbReference type="ChEBI" id="CHEBI:57844"/>
        <dbReference type="ChEBI" id="CHEBI:59789"/>
        <dbReference type="ChEBI" id="CHEBI:64428"/>
        <dbReference type="ChEBI" id="CHEBI:149473"/>
        <dbReference type="EC" id="2.8.1.6"/>
    </reaction>
</comment>
<evidence type="ECO:0000256" key="2">
    <source>
        <dbReference type="ARBA" id="ARBA00010765"/>
    </source>
</evidence>
<evidence type="ECO:0000256" key="12">
    <source>
        <dbReference type="ARBA" id="ARBA00023014"/>
    </source>
</evidence>
<proteinExistence type="inferred from homology"/>
<dbReference type="NCBIfam" id="TIGR00433">
    <property type="entry name" value="bioB"/>
    <property type="match status" value="1"/>
</dbReference>
<dbReference type="GO" id="GO:0004076">
    <property type="term" value="F:biotin synthase activity"/>
    <property type="evidence" value="ECO:0007669"/>
    <property type="project" value="UniProtKB-UniRule"/>
</dbReference>
<feature type="binding site" evidence="16 17">
    <location>
        <position position="148"/>
    </location>
    <ligand>
        <name>[2Fe-2S] cluster</name>
        <dbReference type="ChEBI" id="CHEBI:190135"/>
    </ligand>
</feature>
<dbReference type="AlphaFoldDB" id="A0AAP4BB56"/>
<reference evidence="19 20" key="1">
    <citation type="submission" date="2023-05" db="EMBL/GenBank/DDBJ databases">
        <title>[ruminococcus] sp. nov., isolated from a pig farm feces dump.</title>
        <authorList>
            <person name="Chang Y.-H."/>
        </authorList>
    </citation>
    <scope>NUCLEOTIDE SEQUENCE [LARGE SCALE GENOMIC DNA]</scope>
    <source>
        <strain evidence="19 20">YH-rum2234</strain>
    </source>
</reference>
<accession>A0AAP4BB56</accession>
<evidence type="ECO:0000256" key="16">
    <source>
        <dbReference type="HAMAP-Rule" id="MF_01694"/>
    </source>
</evidence>
<dbReference type="Proteomes" id="UP001300383">
    <property type="component" value="Unassembled WGS sequence"/>
</dbReference>
<dbReference type="SUPFAM" id="SSF102114">
    <property type="entry name" value="Radical SAM enzymes"/>
    <property type="match status" value="1"/>
</dbReference>
<comment type="caution">
    <text evidence="19">The sequence shown here is derived from an EMBL/GenBank/DDBJ whole genome shotgun (WGS) entry which is preliminary data.</text>
</comment>
<evidence type="ECO:0000256" key="17">
    <source>
        <dbReference type="PIRSR" id="PIRSR001619-1"/>
    </source>
</evidence>
<dbReference type="SFLD" id="SFLDG01278">
    <property type="entry name" value="biotin_synthase_like"/>
    <property type="match status" value="1"/>
</dbReference>
<evidence type="ECO:0000256" key="1">
    <source>
        <dbReference type="ARBA" id="ARBA00004942"/>
    </source>
</evidence>
<evidence type="ECO:0000256" key="7">
    <source>
        <dbReference type="ARBA" id="ARBA00022691"/>
    </source>
</evidence>
<dbReference type="InterPro" id="IPR013785">
    <property type="entry name" value="Aldolase_TIM"/>
</dbReference>
<evidence type="ECO:0000256" key="5">
    <source>
        <dbReference type="ARBA" id="ARBA00022485"/>
    </source>
</evidence>
<evidence type="ECO:0000256" key="15">
    <source>
        <dbReference type="ARBA" id="ARBA00070199"/>
    </source>
</evidence>
<dbReference type="SMART" id="SM00729">
    <property type="entry name" value="Elp3"/>
    <property type="match status" value="1"/>
</dbReference>
<keyword evidence="20" id="KW-1185">Reference proteome</keyword>
<dbReference type="PROSITE" id="PS51918">
    <property type="entry name" value="RADICAL_SAM"/>
    <property type="match status" value="1"/>
</dbReference>
<dbReference type="InterPro" id="IPR010722">
    <property type="entry name" value="BATS_dom"/>
</dbReference>
<comment type="cofactor">
    <cofactor evidence="16">
        <name>[2Fe-2S] cluster</name>
        <dbReference type="ChEBI" id="CHEBI:190135"/>
    </cofactor>
    <text evidence="16">Binds 1 [2Fe-2S] cluster. The cluster is coordinated with 3 cysteines and 1 arginine.</text>
</comment>
<dbReference type="CDD" id="cd01335">
    <property type="entry name" value="Radical_SAM"/>
    <property type="match status" value="1"/>
</dbReference>
<keyword evidence="5 16" id="KW-0004">4Fe-4S</keyword>
<feature type="binding site" evidence="16 17">
    <location>
        <position position="76"/>
    </location>
    <ligand>
        <name>[4Fe-4S] cluster</name>
        <dbReference type="ChEBI" id="CHEBI:49883"/>
        <note>4Fe-4S-S-AdoMet</note>
    </ligand>
</feature>
<comment type="subunit">
    <text evidence="3 16">Homodimer.</text>
</comment>
<keyword evidence="9 16" id="KW-0479">Metal-binding</keyword>
<evidence type="ECO:0000256" key="6">
    <source>
        <dbReference type="ARBA" id="ARBA00022679"/>
    </source>
</evidence>
<dbReference type="GO" id="GO:0009102">
    <property type="term" value="P:biotin biosynthetic process"/>
    <property type="evidence" value="ECO:0007669"/>
    <property type="project" value="UniProtKB-UniRule"/>
</dbReference>
<organism evidence="19 20">
    <name type="scientific">Fusibacillus kribbianus</name>
    <dbReference type="NCBI Taxonomy" id="3044208"/>
    <lineage>
        <taxon>Bacteria</taxon>
        <taxon>Bacillati</taxon>
        <taxon>Bacillota</taxon>
        <taxon>Clostridia</taxon>
        <taxon>Lachnospirales</taxon>
        <taxon>Lachnospiraceae</taxon>
        <taxon>Fusibacillus</taxon>
    </lineage>
</organism>
<evidence type="ECO:0000313" key="19">
    <source>
        <dbReference type="EMBL" id="MDI9242415.1"/>
    </source>
</evidence>
<comment type="function">
    <text evidence="14 16">Catalyzes the conversion of dethiobiotin (DTB) to biotin by the insertion of a sulfur atom into dethiobiotin via a radical-based mechanism.</text>
</comment>
<keyword evidence="8 16" id="KW-0001">2Fe-2S</keyword>
<dbReference type="InterPro" id="IPR007197">
    <property type="entry name" value="rSAM"/>
</dbReference>
<dbReference type="Pfam" id="PF06968">
    <property type="entry name" value="BATS"/>
    <property type="match status" value="1"/>
</dbReference>
<evidence type="ECO:0000313" key="20">
    <source>
        <dbReference type="Proteomes" id="UP001300383"/>
    </source>
</evidence>
<dbReference type="InterPro" id="IPR024177">
    <property type="entry name" value="Biotin_synthase"/>
</dbReference>
<dbReference type="HAMAP" id="MF_01694">
    <property type="entry name" value="BioB"/>
    <property type="match status" value="1"/>
</dbReference>
<dbReference type="InterPro" id="IPR006638">
    <property type="entry name" value="Elp3/MiaA/NifB-like_rSAM"/>
</dbReference>
<dbReference type="GO" id="GO:0005506">
    <property type="term" value="F:iron ion binding"/>
    <property type="evidence" value="ECO:0007669"/>
    <property type="project" value="UniProtKB-UniRule"/>
</dbReference>
<dbReference type="SFLD" id="SFLDG01060">
    <property type="entry name" value="BATS_domain_containing"/>
    <property type="match status" value="1"/>
</dbReference>
<dbReference type="EC" id="2.8.1.6" evidence="4 16"/>
<dbReference type="Gene3D" id="3.20.20.70">
    <property type="entry name" value="Aldolase class I"/>
    <property type="match status" value="1"/>
</dbReference>
<dbReference type="GO" id="GO:0051539">
    <property type="term" value="F:4 iron, 4 sulfur cluster binding"/>
    <property type="evidence" value="ECO:0007669"/>
    <property type="project" value="UniProtKB-KW"/>
</dbReference>
<comment type="cofactor">
    <cofactor evidence="16 17">
        <name>[4Fe-4S] cluster</name>
        <dbReference type="ChEBI" id="CHEBI:49883"/>
    </cofactor>
    <text evidence="16 17">Binds 1 [4Fe-4S] cluster. The cluster is coordinated with 3 cysteines and an exchangeable S-adenosyl-L-methionine.</text>
</comment>
<feature type="binding site" evidence="16 17">
    <location>
        <position position="72"/>
    </location>
    <ligand>
        <name>[4Fe-4S] cluster</name>
        <dbReference type="ChEBI" id="CHEBI:49883"/>
        <note>4Fe-4S-S-AdoMet</note>
    </ligand>
</feature>
<evidence type="ECO:0000256" key="14">
    <source>
        <dbReference type="ARBA" id="ARBA00057568"/>
    </source>
</evidence>
<feature type="binding site" evidence="16 17">
    <location>
        <position position="79"/>
    </location>
    <ligand>
        <name>[4Fe-4S] cluster</name>
        <dbReference type="ChEBI" id="CHEBI:49883"/>
        <note>4Fe-4S-S-AdoMet</note>
    </ligand>
</feature>
<evidence type="ECO:0000256" key="13">
    <source>
        <dbReference type="ARBA" id="ARBA00051157"/>
    </source>
</evidence>
<dbReference type="InterPro" id="IPR058240">
    <property type="entry name" value="rSAM_sf"/>
</dbReference>
<comment type="similarity">
    <text evidence="2 16">Belongs to the radical SAM superfamily. Biotin synthase family.</text>
</comment>
<dbReference type="PANTHER" id="PTHR22976">
    <property type="entry name" value="BIOTIN SYNTHASE"/>
    <property type="match status" value="1"/>
</dbReference>
<evidence type="ECO:0000256" key="3">
    <source>
        <dbReference type="ARBA" id="ARBA00011738"/>
    </source>
</evidence>
<dbReference type="GO" id="GO:0051537">
    <property type="term" value="F:2 iron, 2 sulfur cluster binding"/>
    <property type="evidence" value="ECO:0007669"/>
    <property type="project" value="UniProtKB-KW"/>
</dbReference>
<keyword evidence="11 16" id="KW-0408">Iron</keyword>
<evidence type="ECO:0000256" key="4">
    <source>
        <dbReference type="ARBA" id="ARBA00012236"/>
    </source>
</evidence>
<evidence type="ECO:0000256" key="9">
    <source>
        <dbReference type="ARBA" id="ARBA00022723"/>
    </source>
</evidence>
<evidence type="ECO:0000259" key="18">
    <source>
        <dbReference type="PROSITE" id="PS51918"/>
    </source>
</evidence>
<evidence type="ECO:0000256" key="8">
    <source>
        <dbReference type="ARBA" id="ARBA00022714"/>
    </source>
</evidence>
<dbReference type="SFLD" id="SFLDS00029">
    <property type="entry name" value="Radical_SAM"/>
    <property type="match status" value="1"/>
</dbReference>
<dbReference type="Pfam" id="PF04055">
    <property type="entry name" value="Radical_SAM"/>
    <property type="match status" value="1"/>
</dbReference>
<dbReference type="EMBL" id="JASGBQ010000012">
    <property type="protein sequence ID" value="MDI9242415.1"/>
    <property type="molecule type" value="Genomic_DNA"/>
</dbReference>
<comment type="cofactor">
    <cofactor evidence="17">
        <name>[2Fe-2S] cluster</name>
        <dbReference type="ChEBI" id="CHEBI:190135"/>
    </cofactor>
    <text evidence="17">Binds 1 [2Fe-2S] cluster. The cluster is coordinated with 3 cysteines and 1 arginine.</text>
</comment>
<keyword evidence="12 16" id="KW-0411">Iron-sulfur</keyword>
<feature type="binding site" evidence="16 17">
    <location>
        <position position="208"/>
    </location>
    <ligand>
        <name>[2Fe-2S] cluster</name>
        <dbReference type="ChEBI" id="CHEBI:190135"/>
    </ligand>
</feature>
<name>A0AAP4BB56_9FIRM</name>
<keyword evidence="6 16" id="KW-0808">Transferase</keyword>
<evidence type="ECO:0000256" key="11">
    <source>
        <dbReference type="ARBA" id="ARBA00023004"/>
    </source>
</evidence>
<sequence>MDLQNNTALQDQELQKMKQRVLNGELIGKEEALWLAEQPLSKLSKAADEIRRHFCGNGFDICTIINGKSGRCSEDCKYCAQSAFYHTGAEEYPLLSTEEITEQAKYNDDRGVLRYSIVTSGKRLSDREVDRMCESIRDIKEKTGIAVCVSFGLLNEEQYRRLKEAGAERVHNNLESSRAYFPQVCTTHTFDDKIAAIKAARAAGMSVCSGGIMGLGETMEDRIDMVLTIRELGVRSIPVNMLNPIPGTPYEHNRRLTGDDMRRIVAVFRFLVPDASIRLAGGRGLLPDKGRACFCSGANAAISGDMLTTAGITIEQDMKLLEELGYEPRLWDK</sequence>
<keyword evidence="7 16" id="KW-0949">S-adenosyl-L-methionine</keyword>
<comment type="pathway">
    <text evidence="1 16">Cofactor biosynthesis; biotin biosynthesis; biotin from 7,8-diaminononanoate: step 2/2.</text>
</comment>
<dbReference type="FunFam" id="3.20.20.70:FF:000026">
    <property type="entry name" value="Biotin synthase"/>
    <property type="match status" value="1"/>
</dbReference>
<dbReference type="PANTHER" id="PTHR22976:SF2">
    <property type="entry name" value="BIOTIN SYNTHASE, MITOCHONDRIAL"/>
    <property type="match status" value="1"/>
</dbReference>
<dbReference type="RefSeq" id="WP_283230863.1">
    <property type="nucleotide sequence ID" value="NZ_JASGBQ010000012.1"/>
</dbReference>
<dbReference type="SMART" id="SM00876">
    <property type="entry name" value="BATS"/>
    <property type="match status" value="1"/>
</dbReference>
<feature type="domain" description="Radical SAM core" evidence="18">
    <location>
        <begin position="54"/>
        <end position="283"/>
    </location>
</feature>
<keyword evidence="10 16" id="KW-0093">Biotin biosynthesis</keyword>
<evidence type="ECO:0000256" key="10">
    <source>
        <dbReference type="ARBA" id="ARBA00022756"/>
    </source>
</evidence>
<feature type="binding site" evidence="16 17">
    <location>
        <position position="116"/>
    </location>
    <ligand>
        <name>[2Fe-2S] cluster</name>
        <dbReference type="ChEBI" id="CHEBI:190135"/>
    </ligand>
</feature>
<gene>
    <name evidence="16 19" type="primary">bioB</name>
    <name evidence="19" type="ORF">QJ036_08010</name>
</gene>
<dbReference type="PIRSF" id="PIRSF001619">
    <property type="entry name" value="Biotin_synth"/>
    <property type="match status" value="1"/>
</dbReference>
<dbReference type="InterPro" id="IPR002684">
    <property type="entry name" value="Biotin_synth/BioAB"/>
</dbReference>
<feature type="binding site" evidence="16 17">
    <location>
        <position position="278"/>
    </location>
    <ligand>
        <name>[2Fe-2S] cluster</name>
        <dbReference type="ChEBI" id="CHEBI:190135"/>
    </ligand>
</feature>
<protein>
    <recommendedName>
        <fullName evidence="15 16">Biotin synthase</fullName>
        <ecNumber evidence="4 16">2.8.1.6</ecNumber>
    </recommendedName>
</protein>